<accession>A0AAV9VAR2</accession>
<dbReference type="SUPFAM" id="SSF56059">
    <property type="entry name" value="Glutathione synthetase ATP-binding domain-like"/>
    <property type="match status" value="1"/>
</dbReference>
<dbReference type="Proteomes" id="UP001375240">
    <property type="component" value="Unassembled WGS sequence"/>
</dbReference>
<reference evidence="2 3" key="1">
    <citation type="submission" date="2019-10" db="EMBL/GenBank/DDBJ databases">
        <authorList>
            <person name="Palmer J.M."/>
        </authorList>
    </citation>
    <scope>NUCLEOTIDE SEQUENCE [LARGE SCALE GENOMIC DNA]</scope>
    <source>
        <strain evidence="2 3">TWF696</strain>
    </source>
</reference>
<dbReference type="PANTHER" id="PTHR23132">
    <property type="entry name" value="D-ALANINE--D-ALANINE LIGASE"/>
    <property type="match status" value="1"/>
</dbReference>
<comment type="caution">
    <text evidence="2">The sequence shown here is derived from an EMBL/GenBank/DDBJ whole genome shotgun (WGS) entry which is preliminary data.</text>
</comment>
<evidence type="ECO:0008006" key="4">
    <source>
        <dbReference type="Google" id="ProtNLM"/>
    </source>
</evidence>
<proteinExistence type="predicted"/>
<evidence type="ECO:0000313" key="2">
    <source>
        <dbReference type="EMBL" id="KAK6359045.1"/>
    </source>
</evidence>
<dbReference type="EMBL" id="JAVHNQ010000001">
    <property type="protein sequence ID" value="KAK6359045.1"/>
    <property type="molecule type" value="Genomic_DNA"/>
</dbReference>
<evidence type="ECO:0000256" key="1">
    <source>
        <dbReference type="SAM" id="MobiDB-lite"/>
    </source>
</evidence>
<feature type="region of interest" description="Disordered" evidence="1">
    <location>
        <begin position="406"/>
        <end position="432"/>
    </location>
</feature>
<keyword evidence="3" id="KW-1185">Reference proteome</keyword>
<dbReference type="GO" id="GO:0008716">
    <property type="term" value="F:D-alanine-D-alanine ligase activity"/>
    <property type="evidence" value="ECO:0007669"/>
    <property type="project" value="TreeGrafter"/>
</dbReference>
<dbReference type="AlphaFoldDB" id="A0AAV9VAR2"/>
<protein>
    <recommendedName>
        <fullName evidence="4">ATP-grasp domain-containing protein</fullName>
    </recommendedName>
</protein>
<sequence length="586" mass="65579">MRICVFQSAFTKSHQIEEHSPCQDPSKFTDQHSFDHIWVHKGTAKEQIDKAVTGGYDFYFNFMWGQHEDELAGIDACKYLESLGLPSVGLRSKVLERSKNDFYLDARRLGYPRVPGTSNYPLFVKPATSCGSQFVSTKSLCRNREELIESLSTLSEALAPGRAVAGIPTEASSTAPLVDGIPIPDDIVVQEYVSGWDYTVVIVEVGNCPVALTPERYIYPAGFTPYEDFLTFEVKFHPDTRSELLKYEEDPALFTKLQEVALQAFHANRMAGQSWCSVDIRVPRPGYGEPTVLEVNPMPAVFLPPPHWEDRVFRECFPGGHRALINTLIASHMLSLRSDKPAQARVADVYSALSNEYDEQYERCALKNLINILRRVSKRVDFSQGTTLELGSGTGSFGRSLVQLMQHTPPEPDSDSPSETQAPLISSSNPSRSFSISGIELSQGMAEKCQQTGAYDKIYHGAVQAILPTIEPFDHVFSFSVLYFLSPEDFSMTVVRCFQLARKSLVLCIDETTDEYIQKLIDIGASHMVGYNHLADMEKSFCNPVPAGWKLSDKFRRLGWTSPKLGIEVYVTVFCFERSSETEGRA</sequence>
<name>A0AAV9VAR2_9PEZI</name>
<feature type="compositionally biased region" description="Low complexity" evidence="1">
    <location>
        <begin position="415"/>
        <end position="432"/>
    </location>
</feature>
<gene>
    <name evidence="2" type="ORF">TWF696_000216</name>
</gene>
<evidence type="ECO:0000313" key="3">
    <source>
        <dbReference type="Proteomes" id="UP001375240"/>
    </source>
</evidence>
<dbReference type="Gene3D" id="3.30.470.20">
    <property type="entry name" value="ATP-grasp fold, B domain"/>
    <property type="match status" value="1"/>
</dbReference>
<dbReference type="InterPro" id="IPR029063">
    <property type="entry name" value="SAM-dependent_MTases_sf"/>
</dbReference>
<organism evidence="2 3">
    <name type="scientific">Orbilia brochopaga</name>
    <dbReference type="NCBI Taxonomy" id="3140254"/>
    <lineage>
        <taxon>Eukaryota</taxon>
        <taxon>Fungi</taxon>
        <taxon>Dikarya</taxon>
        <taxon>Ascomycota</taxon>
        <taxon>Pezizomycotina</taxon>
        <taxon>Orbiliomycetes</taxon>
        <taxon>Orbiliales</taxon>
        <taxon>Orbiliaceae</taxon>
        <taxon>Orbilia</taxon>
    </lineage>
</organism>
<dbReference type="SUPFAM" id="SSF53335">
    <property type="entry name" value="S-adenosyl-L-methionine-dependent methyltransferases"/>
    <property type="match status" value="1"/>
</dbReference>
<dbReference type="PANTHER" id="PTHR23132:SF23">
    <property type="entry name" value="D-ALANINE--D-ALANINE LIGASE B"/>
    <property type="match status" value="1"/>
</dbReference>
<dbReference type="Gene3D" id="3.40.50.150">
    <property type="entry name" value="Vaccinia Virus protein VP39"/>
    <property type="match status" value="1"/>
</dbReference>